<dbReference type="PANTHER" id="PTHR43209:SF1">
    <property type="entry name" value="TRNA SULFURTRANSFERASE"/>
    <property type="match status" value="1"/>
</dbReference>
<dbReference type="HAMAP" id="MF_00021">
    <property type="entry name" value="ThiI"/>
    <property type="match status" value="1"/>
</dbReference>
<dbReference type="Gene3D" id="3.30.2130.30">
    <property type="match status" value="1"/>
</dbReference>
<evidence type="ECO:0000256" key="14">
    <source>
        <dbReference type="ARBA" id="ARBA00066827"/>
    </source>
</evidence>
<evidence type="ECO:0000259" key="20">
    <source>
        <dbReference type="PROSITE" id="PS51165"/>
    </source>
</evidence>
<dbReference type="SMART" id="SM00981">
    <property type="entry name" value="THUMP"/>
    <property type="match status" value="1"/>
</dbReference>
<dbReference type="FunFam" id="3.40.50.620:FF:000053">
    <property type="entry name" value="Probable tRNA sulfurtransferase"/>
    <property type="match status" value="1"/>
</dbReference>
<comment type="function">
    <text evidence="12 19">Catalyzes the ATP-dependent transfer of a sulfur to tRNA to produce 4-thiouridine in position 8 of tRNAs, which functions as a near-UV photosensor. Also catalyzes the transfer of sulfur to the sulfur carrier protein ThiS, forming ThiS-thiocarboxylate. This is a step in the synthesis of thiazole, in the thiamine biosynthesis pathway. The sulfur is donated as persulfide by IscS.</text>
</comment>
<proteinExistence type="inferred from homology"/>
<dbReference type="InterPro" id="IPR049962">
    <property type="entry name" value="THUMP_ThiI"/>
</dbReference>
<dbReference type="GO" id="GO:0052837">
    <property type="term" value="P:thiazole biosynthetic process"/>
    <property type="evidence" value="ECO:0007669"/>
    <property type="project" value="TreeGrafter"/>
</dbReference>
<dbReference type="GO" id="GO:0005524">
    <property type="term" value="F:ATP binding"/>
    <property type="evidence" value="ECO:0007669"/>
    <property type="project" value="UniProtKB-UniRule"/>
</dbReference>
<evidence type="ECO:0000256" key="6">
    <source>
        <dbReference type="ARBA" id="ARBA00022741"/>
    </source>
</evidence>
<evidence type="ECO:0000256" key="2">
    <source>
        <dbReference type="ARBA" id="ARBA00004948"/>
    </source>
</evidence>
<evidence type="ECO:0000256" key="12">
    <source>
        <dbReference type="ARBA" id="ARBA00058382"/>
    </source>
</evidence>
<feature type="binding site" evidence="19">
    <location>
        <position position="288"/>
    </location>
    <ligand>
        <name>ATP</name>
        <dbReference type="ChEBI" id="CHEBI:30616"/>
    </ligand>
</feature>
<keyword evidence="5 19" id="KW-0808">Transferase</keyword>
<dbReference type="InterPro" id="IPR050102">
    <property type="entry name" value="tRNA_sulfurtransferase_ThiI"/>
</dbReference>
<keyword evidence="6 19" id="KW-0547">Nucleotide-binding</keyword>
<dbReference type="GO" id="GO:0009228">
    <property type="term" value="P:thiamine biosynthetic process"/>
    <property type="evidence" value="ECO:0007669"/>
    <property type="project" value="UniProtKB-KW"/>
</dbReference>
<dbReference type="PROSITE" id="PS51165">
    <property type="entry name" value="THUMP"/>
    <property type="match status" value="1"/>
</dbReference>
<evidence type="ECO:0000256" key="16">
    <source>
        <dbReference type="ARBA" id="ARBA00075337"/>
    </source>
</evidence>
<keyword evidence="22" id="KW-1185">Reference proteome</keyword>
<dbReference type="PANTHER" id="PTHR43209">
    <property type="entry name" value="TRNA SULFURTRANSFERASE"/>
    <property type="match status" value="1"/>
</dbReference>
<dbReference type="GO" id="GO:0004810">
    <property type="term" value="F:CCA tRNA nucleotidyltransferase activity"/>
    <property type="evidence" value="ECO:0007669"/>
    <property type="project" value="InterPro"/>
</dbReference>
<dbReference type="UniPathway" id="UPA00060"/>
<evidence type="ECO:0000256" key="13">
    <source>
        <dbReference type="ARBA" id="ARBA00061472"/>
    </source>
</evidence>
<name>A0A2S7MXX4_9BACI</name>
<dbReference type="InterPro" id="IPR049961">
    <property type="entry name" value="ThiI_N"/>
</dbReference>
<dbReference type="OrthoDB" id="9773948at2"/>
<feature type="domain" description="THUMP" evidence="20">
    <location>
        <begin position="61"/>
        <end position="166"/>
    </location>
</feature>
<keyword evidence="8 19" id="KW-0694">RNA-binding</keyword>
<feature type="binding site" evidence="19">
    <location>
        <position position="266"/>
    </location>
    <ligand>
        <name>ATP</name>
        <dbReference type="ChEBI" id="CHEBI:30616"/>
    </ligand>
</feature>
<dbReference type="InterPro" id="IPR020536">
    <property type="entry name" value="ThiI_AANH"/>
</dbReference>
<dbReference type="GO" id="GO:0000049">
    <property type="term" value="F:tRNA binding"/>
    <property type="evidence" value="ECO:0007669"/>
    <property type="project" value="UniProtKB-UniRule"/>
</dbReference>
<evidence type="ECO:0000256" key="4">
    <source>
        <dbReference type="ARBA" id="ARBA00022555"/>
    </source>
</evidence>
<evidence type="ECO:0000256" key="11">
    <source>
        <dbReference type="ARBA" id="ARBA00052330"/>
    </source>
</evidence>
<comment type="pathway">
    <text evidence="2 19">Cofactor biosynthesis; thiamine diphosphate biosynthesis.</text>
</comment>
<evidence type="ECO:0000256" key="15">
    <source>
        <dbReference type="ARBA" id="ARBA00071867"/>
    </source>
</evidence>
<evidence type="ECO:0000256" key="9">
    <source>
        <dbReference type="ARBA" id="ARBA00022977"/>
    </source>
</evidence>
<dbReference type="GO" id="GO:0002937">
    <property type="term" value="P:tRNA 4-thiouridine biosynthesis"/>
    <property type="evidence" value="ECO:0007669"/>
    <property type="project" value="TreeGrafter"/>
</dbReference>
<dbReference type="NCBIfam" id="TIGR00342">
    <property type="entry name" value="tRNA uracil 4-sulfurtransferase ThiI"/>
    <property type="match status" value="1"/>
</dbReference>
<gene>
    <name evidence="19" type="primary">thiI</name>
    <name evidence="21" type="ORF">CYL18_13230</name>
</gene>
<dbReference type="CDD" id="cd01712">
    <property type="entry name" value="PPase_ThiI"/>
    <property type="match status" value="1"/>
</dbReference>
<evidence type="ECO:0000256" key="1">
    <source>
        <dbReference type="ARBA" id="ARBA00004496"/>
    </source>
</evidence>
<comment type="similarity">
    <text evidence="13 19">Belongs to the ThiI family.</text>
</comment>
<keyword evidence="9 19" id="KW-0784">Thiamine biosynthesis</keyword>
<dbReference type="InterPro" id="IPR014729">
    <property type="entry name" value="Rossmann-like_a/b/a_fold"/>
</dbReference>
<dbReference type="EMBL" id="PKOZ01000008">
    <property type="protein sequence ID" value="PQD94620.1"/>
    <property type="molecule type" value="Genomic_DNA"/>
</dbReference>
<keyword evidence="3 19" id="KW-0963">Cytoplasm</keyword>
<organism evidence="21 22">
    <name type="scientific">Pradoshia eiseniae</name>
    <dbReference type="NCBI Taxonomy" id="2064768"/>
    <lineage>
        <taxon>Bacteria</taxon>
        <taxon>Bacillati</taxon>
        <taxon>Bacillota</taxon>
        <taxon>Bacilli</taxon>
        <taxon>Bacillales</taxon>
        <taxon>Bacillaceae</taxon>
        <taxon>Pradoshia</taxon>
    </lineage>
</organism>
<dbReference type="GO" id="GO:0009229">
    <property type="term" value="P:thiamine diphosphate biosynthetic process"/>
    <property type="evidence" value="ECO:0007669"/>
    <property type="project" value="UniProtKB-UniRule"/>
</dbReference>
<dbReference type="Pfam" id="PF02926">
    <property type="entry name" value="THUMP"/>
    <property type="match status" value="1"/>
</dbReference>
<evidence type="ECO:0000256" key="8">
    <source>
        <dbReference type="ARBA" id="ARBA00022884"/>
    </source>
</evidence>
<evidence type="ECO:0000256" key="5">
    <source>
        <dbReference type="ARBA" id="ARBA00022679"/>
    </source>
</evidence>
<dbReference type="CDD" id="cd11716">
    <property type="entry name" value="THUMP_ThiI"/>
    <property type="match status" value="1"/>
</dbReference>
<comment type="catalytic activity">
    <reaction evidence="10 19">
        <text>[ThiI sulfur-carrier protein]-S-sulfanyl-L-cysteine + a uridine in tRNA + 2 reduced [2Fe-2S]-[ferredoxin] + ATP + H(+) = [ThiI sulfur-carrier protein]-L-cysteine + a 4-thiouridine in tRNA + 2 oxidized [2Fe-2S]-[ferredoxin] + AMP + diphosphate</text>
        <dbReference type="Rhea" id="RHEA:24176"/>
        <dbReference type="Rhea" id="RHEA-COMP:10000"/>
        <dbReference type="Rhea" id="RHEA-COMP:10001"/>
        <dbReference type="Rhea" id="RHEA-COMP:13337"/>
        <dbReference type="Rhea" id="RHEA-COMP:13338"/>
        <dbReference type="Rhea" id="RHEA-COMP:13339"/>
        <dbReference type="Rhea" id="RHEA-COMP:13340"/>
        <dbReference type="ChEBI" id="CHEBI:15378"/>
        <dbReference type="ChEBI" id="CHEBI:29950"/>
        <dbReference type="ChEBI" id="CHEBI:30616"/>
        <dbReference type="ChEBI" id="CHEBI:33019"/>
        <dbReference type="ChEBI" id="CHEBI:33737"/>
        <dbReference type="ChEBI" id="CHEBI:33738"/>
        <dbReference type="ChEBI" id="CHEBI:61963"/>
        <dbReference type="ChEBI" id="CHEBI:65315"/>
        <dbReference type="ChEBI" id="CHEBI:136798"/>
        <dbReference type="ChEBI" id="CHEBI:456215"/>
        <dbReference type="EC" id="2.8.1.4"/>
    </reaction>
</comment>
<dbReference type="SUPFAM" id="SSF143437">
    <property type="entry name" value="THUMP domain-like"/>
    <property type="match status" value="1"/>
</dbReference>
<dbReference type="Pfam" id="PF22025">
    <property type="entry name" value="ThiI_fer"/>
    <property type="match status" value="1"/>
</dbReference>
<feature type="binding site" evidence="19">
    <location>
        <position position="297"/>
    </location>
    <ligand>
        <name>ATP</name>
        <dbReference type="ChEBI" id="CHEBI:30616"/>
    </ligand>
</feature>
<accession>A0A2S7MXX4</accession>
<reference evidence="21 22" key="1">
    <citation type="submission" date="2017-12" db="EMBL/GenBank/DDBJ databases">
        <title>Taxonomic description and draft genome of Pradoshia cofamensis Gen. nov., sp. nov., a thermotolerant bacillale isolated from anterior gut of earthworm Eisenia fetida.</title>
        <authorList>
            <person name="Saha T."/>
            <person name="Chakraborty R."/>
        </authorList>
    </citation>
    <scope>NUCLEOTIDE SEQUENCE [LARGE SCALE GENOMIC DNA]</scope>
    <source>
        <strain evidence="21 22">EAG3</strain>
    </source>
</reference>
<comment type="catalytic activity">
    <reaction evidence="11 19">
        <text>[ThiS sulfur-carrier protein]-C-terminal Gly-Gly-AMP + S-sulfanyl-L-cysteinyl-[cysteine desulfurase] + AH2 = [ThiS sulfur-carrier protein]-C-terminal-Gly-aminoethanethioate + L-cysteinyl-[cysteine desulfurase] + A + AMP + 2 H(+)</text>
        <dbReference type="Rhea" id="RHEA:43340"/>
        <dbReference type="Rhea" id="RHEA-COMP:12157"/>
        <dbReference type="Rhea" id="RHEA-COMP:12158"/>
        <dbReference type="Rhea" id="RHEA-COMP:12910"/>
        <dbReference type="Rhea" id="RHEA-COMP:19908"/>
        <dbReference type="ChEBI" id="CHEBI:13193"/>
        <dbReference type="ChEBI" id="CHEBI:15378"/>
        <dbReference type="ChEBI" id="CHEBI:17499"/>
        <dbReference type="ChEBI" id="CHEBI:29950"/>
        <dbReference type="ChEBI" id="CHEBI:61963"/>
        <dbReference type="ChEBI" id="CHEBI:90618"/>
        <dbReference type="ChEBI" id="CHEBI:232372"/>
        <dbReference type="ChEBI" id="CHEBI:456215"/>
    </reaction>
</comment>
<evidence type="ECO:0000313" key="21">
    <source>
        <dbReference type="EMBL" id="PQD94620.1"/>
    </source>
</evidence>
<evidence type="ECO:0000313" key="22">
    <source>
        <dbReference type="Proteomes" id="UP000239663"/>
    </source>
</evidence>
<dbReference type="InterPro" id="IPR004114">
    <property type="entry name" value="THUMP_dom"/>
</dbReference>
<protein>
    <recommendedName>
        <fullName evidence="15 19">Probable tRNA sulfurtransferase</fullName>
        <ecNumber evidence="14 19">2.8.1.4</ecNumber>
    </recommendedName>
    <alternativeName>
        <fullName evidence="16 19">Sulfur carrier protein ThiS sulfurtransferase</fullName>
    </alternativeName>
    <alternativeName>
        <fullName evidence="17 19">Thiamine biosynthesis protein ThiI</fullName>
    </alternativeName>
    <alternativeName>
        <fullName evidence="18 19">tRNA 4-thiouridine synthase</fullName>
    </alternativeName>
</protein>
<keyword evidence="7 19" id="KW-0067">ATP-binding</keyword>
<dbReference type="SUPFAM" id="SSF52402">
    <property type="entry name" value="Adenine nucleotide alpha hydrolases-like"/>
    <property type="match status" value="1"/>
</dbReference>
<evidence type="ECO:0000256" key="18">
    <source>
        <dbReference type="ARBA" id="ARBA00080570"/>
    </source>
</evidence>
<dbReference type="Proteomes" id="UP000239663">
    <property type="component" value="Unassembled WGS sequence"/>
</dbReference>
<feature type="binding site" evidence="19">
    <location>
        <begin position="209"/>
        <end position="210"/>
    </location>
    <ligand>
        <name>ATP</name>
        <dbReference type="ChEBI" id="CHEBI:30616"/>
    </ligand>
</feature>
<evidence type="ECO:0000256" key="17">
    <source>
        <dbReference type="ARBA" id="ARBA00077849"/>
    </source>
</evidence>
<dbReference type="InterPro" id="IPR003720">
    <property type="entry name" value="tRNA_STrfase"/>
</dbReference>
<evidence type="ECO:0000256" key="10">
    <source>
        <dbReference type="ARBA" id="ARBA00050570"/>
    </source>
</evidence>
<dbReference type="EC" id="2.8.1.4" evidence="14 19"/>
<dbReference type="Gene3D" id="3.40.50.620">
    <property type="entry name" value="HUPs"/>
    <property type="match status" value="1"/>
</dbReference>
<feature type="binding site" evidence="19">
    <location>
        <begin position="184"/>
        <end position="185"/>
    </location>
    <ligand>
        <name>ATP</name>
        <dbReference type="ChEBI" id="CHEBI:30616"/>
    </ligand>
</feature>
<evidence type="ECO:0000256" key="3">
    <source>
        <dbReference type="ARBA" id="ARBA00022490"/>
    </source>
</evidence>
<evidence type="ECO:0000256" key="19">
    <source>
        <dbReference type="HAMAP-Rule" id="MF_00021"/>
    </source>
</evidence>
<dbReference type="GO" id="GO:0140741">
    <property type="term" value="F:tRNA-uracil-4 sulfurtransferase activity"/>
    <property type="evidence" value="ECO:0007669"/>
    <property type="project" value="UniProtKB-EC"/>
</dbReference>
<comment type="subcellular location">
    <subcellularLocation>
        <location evidence="1 19">Cytoplasm</location>
    </subcellularLocation>
</comment>
<dbReference type="AlphaFoldDB" id="A0A2S7MXX4"/>
<evidence type="ECO:0000256" key="7">
    <source>
        <dbReference type="ARBA" id="ARBA00022840"/>
    </source>
</evidence>
<dbReference type="Pfam" id="PF02568">
    <property type="entry name" value="ThiI"/>
    <property type="match status" value="1"/>
</dbReference>
<keyword evidence="4 19" id="KW-0820">tRNA-binding</keyword>
<dbReference type="InterPro" id="IPR054173">
    <property type="entry name" value="ThiI_fer"/>
</dbReference>
<comment type="caution">
    <text evidence="21">The sequence shown here is derived from an EMBL/GenBank/DDBJ whole genome shotgun (WGS) entry which is preliminary data.</text>
</comment>
<sequence length="403" mass="45745">MIKFDHIVVRYGEITLKKRNRKSFITQLKKNVKNALMDYPNVRIEAQHERMYIHLNGAGHEEVIDRLKKVYGISSLSPALKVEKEIPAIQESALFYINHLSRDIATFKIDAKRADKTFPYSTYDLNGLVGGYCLQRKEGLKVDVHNPDLKLRVEVRKDAAYITGEKIAAAGGLPIGSSGSAMLMLSGGIDSPVAGFLTMKRGVEIECVHFYSPPFTSERSKQKVIDLAEKLAEVNGRMVLHIVPFTEIQKLIQKQIPDNYTMTTTRRLMLRVTDEIREQRKALAIVTGESLGQVASQTMESMYTINEVTNTPILRPLLAMDKTEIIEIAERIGTHDISIRPFEDCCTVFTPTNPKTKPRREKVNHYESFTDFDPYIQEAVEKTETIIFSSKDKKKVEATEDLF</sequence>
<dbReference type="GO" id="GO:0005829">
    <property type="term" value="C:cytosol"/>
    <property type="evidence" value="ECO:0007669"/>
    <property type="project" value="TreeGrafter"/>
</dbReference>